<reference evidence="1" key="1">
    <citation type="submission" date="2021-06" db="EMBL/GenBank/DDBJ databases">
        <title>Comparative genomics, transcriptomics and evolutionary studies reveal genomic signatures of adaptation to plant cell wall in hemibiotrophic fungi.</title>
        <authorList>
            <consortium name="DOE Joint Genome Institute"/>
            <person name="Baroncelli R."/>
            <person name="Diaz J.F."/>
            <person name="Benocci T."/>
            <person name="Peng M."/>
            <person name="Battaglia E."/>
            <person name="Haridas S."/>
            <person name="Andreopoulos W."/>
            <person name="Labutti K."/>
            <person name="Pangilinan J."/>
            <person name="Floch G.L."/>
            <person name="Makela M.R."/>
            <person name="Henrissat B."/>
            <person name="Grigoriev I.V."/>
            <person name="Crouch J.A."/>
            <person name="De Vries R.P."/>
            <person name="Sukno S.A."/>
            <person name="Thon M.R."/>
        </authorList>
    </citation>
    <scope>NUCLEOTIDE SEQUENCE</scope>
    <source>
        <strain evidence="1">CBS 125086</strain>
    </source>
</reference>
<keyword evidence="2" id="KW-1185">Reference proteome</keyword>
<dbReference type="RefSeq" id="XP_060415315.1">
    <property type="nucleotide sequence ID" value="XM_060554475.1"/>
</dbReference>
<organism evidence="1 2">
    <name type="scientific">Colletotrichum navitas</name>
    <dbReference type="NCBI Taxonomy" id="681940"/>
    <lineage>
        <taxon>Eukaryota</taxon>
        <taxon>Fungi</taxon>
        <taxon>Dikarya</taxon>
        <taxon>Ascomycota</taxon>
        <taxon>Pezizomycotina</taxon>
        <taxon>Sordariomycetes</taxon>
        <taxon>Hypocreomycetidae</taxon>
        <taxon>Glomerellales</taxon>
        <taxon>Glomerellaceae</taxon>
        <taxon>Colletotrichum</taxon>
        <taxon>Colletotrichum graminicola species complex</taxon>
    </lineage>
</organism>
<dbReference type="EMBL" id="JAHLJV010000022">
    <property type="protein sequence ID" value="KAK1594068.1"/>
    <property type="molecule type" value="Genomic_DNA"/>
</dbReference>
<gene>
    <name evidence="1" type="ORF">LY79DRAFT_513285</name>
</gene>
<proteinExistence type="predicted"/>
<accession>A0AAD8Q1Q0</accession>
<dbReference type="Proteomes" id="UP001230504">
    <property type="component" value="Unassembled WGS sequence"/>
</dbReference>
<feature type="non-terminal residue" evidence="1">
    <location>
        <position position="58"/>
    </location>
</feature>
<comment type="caution">
    <text evidence="1">The sequence shown here is derived from an EMBL/GenBank/DDBJ whole genome shotgun (WGS) entry which is preliminary data.</text>
</comment>
<sequence length="58" mass="6181">AANKTETTPTREVIMNDDGIQHGKSNVPATGFSSSWNVGSDAVVYWNYGGMAADKCET</sequence>
<evidence type="ECO:0000313" key="1">
    <source>
        <dbReference type="EMBL" id="KAK1594068.1"/>
    </source>
</evidence>
<evidence type="ECO:0000313" key="2">
    <source>
        <dbReference type="Proteomes" id="UP001230504"/>
    </source>
</evidence>
<protein>
    <submittedName>
        <fullName evidence="1">Uncharacterized protein</fullName>
    </submittedName>
</protein>
<dbReference type="GeneID" id="85438715"/>
<name>A0AAD8Q1Q0_9PEZI</name>
<dbReference type="AlphaFoldDB" id="A0AAD8Q1Q0"/>